<dbReference type="GO" id="GO:0004519">
    <property type="term" value="F:endonuclease activity"/>
    <property type="evidence" value="ECO:0007669"/>
    <property type="project" value="TreeGrafter"/>
</dbReference>
<dbReference type="EMBL" id="NBWZ01000001">
    <property type="protein sequence ID" value="RFA10732.1"/>
    <property type="molecule type" value="Genomic_DNA"/>
</dbReference>
<dbReference type="PANTHER" id="PTHR13966">
    <property type="entry name" value="ENDONUCLEASE RELATED"/>
    <property type="match status" value="1"/>
</dbReference>
<feature type="binding site" evidence="2">
    <location>
        <position position="68"/>
    </location>
    <ligand>
        <name>Mg(2+)</name>
        <dbReference type="ChEBI" id="CHEBI:18420"/>
        <note>catalytic</note>
    </ligand>
</feature>
<gene>
    <name evidence="4" type="ORF">B7R54_17110</name>
</gene>
<sequence length="83" mass="9102">MSLRPASTIGYIPANEQAGPELYARNDLDRGHQVRRRDPVWGDLATATAANHATFVYTNAAPQAGEFNQSAELWAGLENYVLN</sequence>
<proteinExistence type="predicted"/>
<dbReference type="PANTHER" id="PTHR13966:SF5">
    <property type="entry name" value="ENDONUCLEASE G, MITOCHONDRIAL"/>
    <property type="match status" value="1"/>
</dbReference>
<evidence type="ECO:0000313" key="5">
    <source>
        <dbReference type="Proteomes" id="UP000256486"/>
    </source>
</evidence>
<dbReference type="GO" id="GO:0003676">
    <property type="term" value="F:nucleic acid binding"/>
    <property type="evidence" value="ECO:0007669"/>
    <property type="project" value="InterPro"/>
</dbReference>
<name>A0A3E0VL94_9MICO</name>
<dbReference type="OrthoDB" id="104542at2"/>
<dbReference type="InterPro" id="IPR040255">
    <property type="entry name" value="Non-specific_endonuclease"/>
</dbReference>
<dbReference type="AlphaFoldDB" id="A0A3E0VL94"/>
<reference evidence="4 5" key="1">
    <citation type="submission" date="2017-04" db="EMBL/GenBank/DDBJ databases">
        <title>Comparative genome analysis of Subtercola boreus.</title>
        <authorList>
            <person name="Cho Y.-J."/>
            <person name="Cho A."/>
            <person name="Kim O.-S."/>
            <person name="Lee J.-I."/>
        </authorList>
    </citation>
    <scope>NUCLEOTIDE SEQUENCE [LARGE SCALE GENOMIC DNA]</scope>
    <source>
        <strain evidence="4 5">K300</strain>
    </source>
</reference>
<dbReference type="InterPro" id="IPR044925">
    <property type="entry name" value="His-Me_finger_sf"/>
</dbReference>
<dbReference type="InterPro" id="IPR001604">
    <property type="entry name" value="Endo_G_ENPP1-like_dom"/>
</dbReference>
<evidence type="ECO:0000256" key="2">
    <source>
        <dbReference type="PIRSR" id="PIRSR640255-2"/>
    </source>
</evidence>
<evidence type="ECO:0000259" key="3">
    <source>
        <dbReference type="Pfam" id="PF01223"/>
    </source>
</evidence>
<evidence type="ECO:0000313" key="4">
    <source>
        <dbReference type="EMBL" id="RFA10732.1"/>
    </source>
</evidence>
<dbReference type="Proteomes" id="UP000256486">
    <property type="component" value="Unassembled WGS sequence"/>
</dbReference>
<keyword evidence="2" id="KW-0479">Metal-binding</keyword>
<dbReference type="InterPro" id="IPR044929">
    <property type="entry name" value="DNA/RNA_non-sp_Endonuclease_sf"/>
</dbReference>
<accession>A0A3E0VL94</accession>
<dbReference type="GO" id="GO:0046872">
    <property type="term" value="F:metal ion binding"/>
    <property type="evidence" value="ECO:0007669"/>
    <property type="project" value="UniProtKB-KW"/>
</dbReference>
<dbReference type="Pfam" id="PF01223">
    <property type="entry name" value="Endonuclease_NS"/>
    <property type="match status" value="1"/>
</dbReference>
<protein>
    <recommendedName>
        <fullName evidence="3">DNA/RNA non-specific endonuclease/pyrophosphatase/phosphodiesterase domain-containing protein</fullName>
    </recommendedName>
</protein>
<evidence type="ECO:0000256" key="1">
    <source>
        <dbReference type="PIRSR" id="PIRSR640255-1"/>
    </source>
</evidence>
<feature type="domain" description="DNA/RNA non-specific endonuclease/pyrophosphatase/phosphodiesterase" evidence="3">
    <location>
        <begin position="11"/>
        <end position="83"/>
    </location>
</feature>
<feature type="active site" description="Proton acceptor" evidence="1">
    <location>
        <position position="32"/>
    </location>
</feature>
<dbReference type="Gene3D" id="3.40.570.10">
    <property type="entry name" value="Extracellular Endonuclease, subunit A"/>
    <property type="match status" value="1"/>
</dbReference>
<dbReference type="GO" id="GO:0016787">
    <property type="term" value="F:hydrolase activity"/>
    <property type="evidence" value="ECO:0007669"/>
    <property type="project" value="InterPro"/>
</dbReference>
<keyword evidence="5" id="KW-1185">Reference proteome</keyword>
<dbReference type="SUPFAM" id="SSF54060">
    <property type="entry name" value="His-Me finger endonucleases"/>
    <property type="match status" value="1"/>
</dbReference>
<organism evidence="4 5">
    <name type="scientific">Subtercola boreus</name>
    <dbReference type="NCBI Taxonomy" id="120213"/>
    <lineage>
        <taxon>Bacteria</taxon>
        <taxon>Bacillati</taxon>
        <taxon>Actinomycetota</taxon>
        <taxon>Actinomycetes</taxon>
        <taxon>Micrococcales</taxon>
        <taxon>Microbacteriaceae</taxon>
        <taxon>Subtercola</taxon>
    </lineage>
</organism>
<comment type="caution">
    <text evidence="4">The sequence shown here is derived from an EMBL/GenBank/DDBJ whole genome shotgun (WGS) entry which is preliminary data.</text>
</comment>